<reference evidence="3" key="1">
    <citation type="journal article" date="2019" name="Int. J. Syst. Evol. Microbiol.">
        <title>The Global Catalogue of Microorganisms (GCM) 10K type strain sequencing project: providing services to taxonomists for standard genome sequencing and annotation.</title>
        <authorList>
            <consortium name="The Broad Institute Genomics Platform"/>
            <consortium name="The Broad Institute Genome Sequencing Center for Infectious Disease"/>
            <person name="Wu L."/>
            <person name="Ma J."/>
        </authorList>
    </citation>
    <scope>NUCLEOTIDE SEQUENCE [LARGE SCALE GENOMIC DNA]</scope>
    <source>
        <strain evidence="3">JCM 30846</strain>
    </source>
</reference>
<keyword evidence="3" id="KW-1185">Reference proteome</keyword>
<name>A0ABP7GCL5_9ACTN</name>
<sequence length="55" mass="5961">MKPRLSDYTRNRAHAVATQNLRRSGASGAHAGGPKRQRNRRAAKKAAIRFSSTAG</sequence>
<comment type="caution">
    <text evidence="2">The sequence shown here is derived from an EMBL/GenBank/DDBJ whole genome shotgun (WGS) entry which is preliminary data.</text>
</comment>
<protein>
    <recommendedName>
        <fullName evidence="4">Amidase</fullName>
    </recommendedName>
</protein>
<gene>
    <name evidence="2" type="ORF">GCM10023082_63360</name>
</gene>
<feature type="compositionally biased region" description="Basic residues" evidence="1">
    <location>
        <begin position="33"/>
        <end position="47"/>
    </location>
</feature>
<dbReference type="RefSeq" id="WP_164992629.1">
    <property type="nucleotide sequence ID" value="NZ_BAABEP010000088.1"/>
</dbReference>
<evidence type="ECO:0000313" key="3">
    <source>
        <dbReference type="Proteomes" id="UP001499884"/>
    </source>
</evidence>
<feature type="region of interest" description="Disordered" evidence="1">
    <location>
        <begin position="1"/>
        <end position="55"/>
    </location>
</feature>
<proteinExistence type="predicted"/>
<dbReference type="EMBL" id="BAABEP010000088">
    <property type="protein sequence ID" value="GAA3760429.1"/>
    <property type="molecule type" value="Genomic_DNA"/>
</dbReference>
<feature type="compositionally biased region" description="Basic and acidic residues" evidence="1">
    <location>
        <begin position="1"/>
        <end position="10"/>
    </location>
</feature>
<evidence type="ECO:0008006" key="4">
    <source>
        <dbReference type="Google" id="ProtNLM"/>
    </source>
</evidence>
<accession>A0ABP7GCL5</accession>
<dbReference type="Proteomes" id="UP001499884">
    <property type="component" value="Unassembled WGS sequence"/>
</dbReference>
<organism evidence="2 3">
    <name type="scientific">Streptomyces tremellae</name>
    <dbReference type="NCBI Taxonomy" id="1124239"/>
    <lineage>
        <taxon>Bacteria</taxon>
        <taxon>Bacillati</taxon>
        <taxon>Actinomycetota</taxon>
        <taxon>Actinomycetes</taxon>
        <taxon>Kitasatosporales</taxon>
        <taxon>Streptomycetaceae</taxon>
        <taxon>Streptomyces</taxon>
    </lineage>
</organism>
<evidence type="ECO:0000313" key="2">
    <source>
        <dbReference type="EMBL" id="GAA3760429.1"/>
    </source>
</evidence>
<evidence type="ECO:0000256" key="1">
    <source>
        <dbReference type="SAM" id="MobiDB-lite"/>
    </source>
</evidence>